<accession>A0A3L7KBJ8</accession>
<dbReference type="PROSITE" id="PS00409">
    <property type="entry name" value="PROKAR_NTER_METHYL"/>
    <property type="match status" value="1"/>
</dbReference>
<dbReference type="RefSeq" id="WP_121678732.1">
    <property type="nucleotide sequence ID" value="NZ_RCVZ01000001.1"/>
</dbReference>
<proteinExistence type="predicted"/>
<dbReference type="NCBIfam" id="TIGR02532">
    <property type="entry name" value="IV_pilin_GFxxxE"/>
    <property type="match status" value="1"/>
</dbReference>
<organism evidence="4 5">
    <name type="scientific">Falsibacillus albus</name>
    <dbReference type="NCBI Taxonomy" id="2478915"/>
    <lineage>
        <taxon>Bacteria</taxon>
        <taxon>Bacillati</taxon>
        <taxon>Bacillota</taxon>
        <taxon>Bacilli</taxon>
        <taxon>Bacillales</taxon>
        <taxon>Bacillaceae</taxon>
        <taxon>Falsibacillus</taxon>
    </lineage>
</organism>
<evidence type="ECO:0000313" key="4">
    <source>
        <dbReference type="EMBL" id="RLQ98042.1"/>
    </source>
</evidence>
<protein>
    <submittedName>
        <fullName evidence="4">Prepilin-type N-terminal cleavage/methylation domain-containing protein</fullName>
    </submittedName>
</protein>
<evidence type="ECO:0000313" key="5">
    <source>
        <dbReference type="Proteomes" id="UP000276770"/>
    </source>
</evidence>
<reference evidence="4 5" key="1">
    <citation type="submission" date="2018-10" db="EMBL/GenBank/DDBJ databases">
        <title>Falsibacillus sp. genome draft.</title>
        <authorList>
            <person name="Shi S."/>
        </authorList>
    </citation>
    <scope>NUCLEOTIDE SEQUENCE [LARGE SCALE GENOMIC DNA]</scope>
    <source>
        <strain evidence="4 5">GY 10110</strain>
    </source>
</reference>
<dbReference type="OrthoDB" id="2941175at2"/>
<comment type="caution">
    <text evidence="4">The sequence shown here is derived from an EMBL/GenBank/DDBJ whole genome shotgun (WGS) entry which is preliminary data.</text>
</comment>
<dbReference type="InterPro" id="IPR012902">
    <property type="entry name" value="N_methyl_site"/>
</dbReference>
<dbReference type="EMBL" id="RCVZ01000001">
    <property type="protein sequence ID" value="RLQ98042.1"/>
    <property type="molecule type" value="Genomic_DNA"/>
</dbReference>
<evidence type="ECO:0000256" key="3">
    <source>
        <dbReference type="SAM" id="Phobius"/>
    </source>
</evidence>
<dbReference type="GO" id="GO:0009986">
    <property type="term" value="C:cell surface"/>
    <property type="evidence" value="ECO:0007669"/>
    <property type="project" value="UniProtKB-SubCell"/>
</dbReference>
<keyword evidence="3" id="KW-0812">Transmembrane</keyword>
<dbReference type="Proteomes" id="UP000276770">
    <property type="component" value="Unassembled WGS sequence"/>
</dbReference>
<sequence length="170" mass="19034">MRKINNRGLTLIELLVAIAISSMVITLIYHITLTSQKAAHKDVLKTALNNEAVYITEHMNEALLNTDQVEAEDLDEENNQFSSFAAINISLEHEGSSGDFQETRSTIKIKIADGNLYIDGKVINSPDYMLSNSYFTSENGNLNCYFTIKQKSSDHSLKFFTVYSIQKGEG</sequence>
<dbReference type="AlphaFoldDB" id="A0A3L7KBJ8"/>
<dbReference type="Pfam" id="PF07963">
    <property type="entry name" value="N_methyl"/>
    <property type="match status" value="1"/>
</dbReference>
<comment type="subcellular location">
    <subcellularLocation>
        <location evidence="1">Cell surface</location>
    </subcellularLocation>
</comment>
<feature type="transmembrane region" description="Helical" evidence="3">
    <location>
        <begin position="12"/>
        <end position="31"/>
    </location>
</feature>
<keyword evidence="5" id="KW-1185">Reference proteome</keyword>
<evidence type="ECO:0000256" key="2">
    <source>
        <dbReference type="ARBA" id="ARBA00023287"/>
    </source>
</evidence>
<keyword evidence="3" id="KW-0472">Membrane</keyword>
<name>A0A3L7KBJ8_9BACI</name>
<keyword evidence="2" id="KW-0178">Competence</keyword>
<keyword evidence="3" id="KW-1133">Transmembrane helix</keyword>
<gene>
    <name evidence="4" type="ORF">D9X91_01245</name>
</gene>
<evidence type="ECO:0000256" key="1">
    <source>
        <dbReference type="ARBA" id="ARBA00004241"/>
    </source>
</evidence>
<dbReference type="GO" id="GO:0030420">
    <property type="term" value="P:establishment of competence for transformation"/>
    <property type="evidence" value="ECO:0007669"/>
    <property type="project" value="UniProtKB-KW"/>
</dbReference>